<gene>
    <name evidence="11" type="ORF">HMPREF9336_01679</name>
</gene>
<evidence type="ECO:0000256" key="9">
    <source>
        <dbReference type="SAM" id="MobiDB-lite"/>
    </source>
</evidence>
<accession>E5XQA7</accession>
<evidence type="ECO:0000256" key="6">
    <source>
        <dbReference type="ARBA" id="ARBA00093784"/>
    </source>
</evidence>
<comment type="subcellular location">
    <subcellularLocation>
        <location evidence="1">Fimbrium</location>
    </subcellularLocation>
</comment>
<feature type="compositionally biased region" description="Low complexity" evidence="9">
    <location>
        <begin position="99"/>
        <end position="108"/>
    </location>
</feature>
<keyword evidence="3 10" id="KW-0732">Signal</keyword>
<feature type="chain" id="PRO_5003200234" description="Pilin" evidence="10">
    <location>
        <begin position="24"/>
        <end position="124"/>
    </location>
</feature>
<comment type="subunit">
    <text evidence="7">Forms a homomer composed of subunits assembled in a large structure.</text>
</comment>
<keyword evidence="4" id="KW-0130">Cell adhesion</keyword>
<evidence type="ECO:0000256" key="2">
    <source>
        <dbReference type="ARBA" id="ARBA00018586"/>
    </source>
</evidence>
<evidence type="ECO:0000313" key="12">
    <source>
        <dbReference type="Proteomes" id="UP000004816"/>
    </source>
</evidence>
<keyword evidence="5" id="KW-0281">Fimbrium</keyword>
<keyword evidence="12" id="KW-1185">Reference proteome</keyword>
<sequence>MQIKLAAGLAAAAALFPPSPASAEEWCPGEPWRLEWGVNVDFETCHGTPSLNNHGLDGGNGAMFGDDLHDRESNHVDQAGVSTGNARTHGGNQEGGGASANTNGTTTGSVGGNQAGSAGGSPRT</sequence>
<protein>
    <recommendedName>
        <fullName evidence="2">Pilin</fullName>
    </recommendedName>
    <alternativeName>
        <fullName evidence="8">Pili structural subunit</fullName>
    </alternativeName>
</protein>
<dbReference type="InterPro" id="IPR058759">
    <property type="entry name" value="Pilin_mycobact"/>
</dbReference>
<evidence type="ECO:0000256" key="3">
    <source>
        <dbReference type="ARBA" id="ARBA00022729"/>
    </source>
</evidence>
<proteinExistence type="inferred from homology"/>
<feature type="compositionally biased region" description="Gly residues" evidence="9">
    <location>
        <begin position="109"/>
        <end position="124"/>
    </location>
</feature>
<evidence type="ECO:0000256" key="5">
    <source>
        <dbReference type="ARBA" id="ARBA00023263"/>
    </source>
</evidence>
<dbReference type="HOGENOM" id="CLU_2002323_0_0_11"/>
<feature type="region of interest" description="Disordered" evidence="9">
    <location>
        <begin position="48"/>
        <end position="124"/>
    </location>
</feature>
<dbReference type="RefSeq" id="WP_007469361.1">
    <property type="nucleotide sequence ID" value="NZ_KI391953.1"/>
</dbReference>
<reference evidence="11 12" key="1">
    <citation type="journal article" date="2011" name="Stand. Genomic Sci.">
        <title>High quality draft genome sequence of Segniliparus rugosus CDC 945(T)= (ATCC BAA-974(T)).</title>
        <authorList>
            <person name="Earl A.M."/>
            <person name="Desjardins C.A."/>
            <person name="Fitzgerald M.G."/>
            <person name="Arachchi H.M."/>
            <person name="Zeng Q."/>
            <person name="Mehta T."/>
            <person name="Griggs A."/>
            <person name="Birren B.W."/>
            <person name="Toney N.C."/>
            <person name="Carr J."/>
            <person name="Posey J."/>
            <person name="Butler W.R."/>
        </authorList>
    </citation>
    <scope>NUCLEOTIDE SEQUENCE [LARGE SCALE GENOMIC DNA]</scope>
    <source>
        <strain evidence="12">ATCC BAA-974 / DSM 45345 / CCUG 50838 / CIP 108380 / JCM 13579 / CDC 945</strain>
    </source>
</reference>
<dbReference type="EMBL" id="ACZI02000002">
    <property type="protein sequence ID" value="EFV13469.1"/>
    <property type="molecule type" value="Genomic_DNA"/>
</dbReference>
<evidence type="ECO:0000256" key="4">
    <source>
        <dbReference type="ARBA" id="ARBA00022889"/>
    </source>
</evidence>
<feature type="signal peptide" evidence="10">
    <location>
        <begin position="1"/>
        <end position="23"/>
    </location>
</feature>
<evidence type="ECO:0000313" key="11">
    <source>
        <dbReference type="EMBL" id="EFV13469.1"/>
    </source>
</evidence>
<comment type="similarity">
    <text evidence="6">Belongs to the mycobacterial pilin family.</text>
</comment>
<evidence type="ECO:0000256" key="8">
    <source>
        <dbReference type="ARBA" id="ARBA00093801"/>
    </source>
</evidence>
<evidence type="ECO:0000256" key="10">
    <source>
        <dbReference type="SAM" id="SignalP"/>
    </source>
</evidence>
<dbReference type="Proteomes" id="UP000004816">
    <property type="component" value="Unassembled WGS sequence"/>
</dbReference>
<evidence type="ECO:0000256" key="7">
    <source>
        <dbReference type="ARBA" id="ARBA00093787"/>
    </source>
</evidence>
<organism evidence="11 12">
    <name type="scientific">Segniliparus rugosus (strain ATCC BAA-974 / DSM 45345 / CCUG 50838 / CIP 108380 / JCM 13579 / CDC 945)</name>
    <dbReference type="NCBI Taxonomy" id="679197"/>
    <lineage>
        <taxon>Bacteria</taxon>
        <taxon>Bacillati</taxon>
        <taxon>Actinomycetota</taxon>
        <taxon>Actinomycetes</taxon>
        <taxon>Mycobacteriales</taxon>
        <taxon>Segniliparaceae</taxon>
        <taxon>Segniliparus</taxon>
    </lineage>
</organism>
<dbReference type="Pfam" id="PF26380">
    <property type="entry name" value="Pilin_Mycobact"/>
    <property type="match status" value="1"/>
</dbReference>
<name>E5XQA7_SEGRC</name>
<feature type="compositionally biased region" description="Basic and acidic residues" evidence="9">
    <location>
        <begin position="66"/>
        <end position="75"/>
    </location>
</feature>
<evidence type="ECO:0000256" key="1">
    <source>
        <dbReference type="ARBA" id="ARBA00004561"/>
    </source>
</evidence>
<dbReference type="AlphaFoldDB" id="E5XQA7"/>
<dbReference type="OrthoDB" id="4753554at2"/>
<comment type="caution">
    <text evidence="11">The sequence shown here is derived from an EMBL/GenBank/DDBJ whole genome shotgun (WGS) entry which is preliminary data.</text>
</comment>
<dbReference type="STRING" id="679197.HMPREF9336_01679"/>